<accession>A0A3M8QWV4</accession>
<dbReference type="AlphaFoldDB" id="A0A3M8QWV4"/>
<sequence>MSIWDKLSQGLGQALHGLAPTPPSQEALARQESWTRALDRKTLPDFVQRRLQETAAGRLPWLTTATPAELLLQKSHGIRPLGFVSGNCWYHFGYSWTQGHIDGWHGALDRLRAEAYLMGANAVVDVQMRVRKGESDDMDYAVSGTAIRIDSLPESSNPLVATVSAVEFVRLLEGGMVPVGVAIGAYYDWYQPPYGRAQGERSWWNQELTDVSAFQQQVRRRALYALGEDGQRLGGSVLAHTQFTQMARQEGDSENPERFLCRHIAIGTVIDHDRRMAPGTSVHPVYSLRQSLLTASSHQKRPLV</sequence>
<name>A0A3M8QWV4_9PROT</name>
<comment type="caution">
    <text evidence="1">The sequence shown here is derived from an EMBL/GenBank/DDBJ whole genome shotgun (WGS) entry which is preliminary data.</text>
</comment>
<evidence type="ECO:0000313" key="1">
    <source>
        <dbReference type="EMBL" id="RNF59942.1"/>
    </source>
</evidence>
<dbReference type="EMBL" id="RIZI01000178">
    <property type="protein sequence ID" value="RNF59942.1"/>
    <property type="molecule type" value="Genomic_DNA"/>
</dbReference>
<protein>
    <recommendedName>
        <fullName evidence="2">Heavy metal-binding domain-containing protein</fullName>
    </recommendedName>
</protein>
<dbReference type="SUPFAM" id="SSF117782">
    <property type="entry name" value="YbjQ-like"/>
    <property type="match status" value="1"/>
</dbReference>
<dbReference type="OrthoDB" id="8456345at2"/>
<reference evidence="1" key="1">
    <citation type="submission" date="2018-10" db="EMBL/GenBank/DDBJ databases">
        <title>Acidithiobacillus sulfuriphilus sp. nov.: an extremely acidophilic sulfur-oxidizing chemolithotroph isolated from a neutral pH environment.</title>
        <authorList>
            <person name="Falagan C."/>
            <person name="Moya-Beltran A."/>
            <person name="Quatrini R."/>
            <person name="Johnson D.B."/>
        </authorList>
    </citation>
    <scope>NUCLEOTIDE SEQUENCE [LARGE SCALE GENOMIC DNA]</scope>
    <source>
        <strain evidence="1">CJ-2</strain>
    </source>
</reference>
<organism evidence="1">
    <name type="scientific">Acidithiobacillus sulfuriphilus</name>
    <dbReference type="NCBI Taxonomy" id="1867749"/>
    <lineage>
        <taxon>Bacteria</taxon>
        <taxon>Pseudomonadati</taxon>
        <taxon>Pseudomonadota</taxon>
        <taxon>Acidithiobacillia</taxon>
        <taxon>Acidithiobacillales</taxon>
        <taxon>Acidithiobacillaceae</taxon>
        <taxon>Acidithiobacillus</taxon>
    </lineage>
</organism>
<dbReference type="InterPro" id="IPR035439">
    <property type="entry name" value="UPF0145_dom_sf"/>
</dbReference>
<evidence type="ECO:0008006" key="2">
    <source>
        <dbReference type="Google" id="ProtNLM"/>
    </source>
</evidence>
<proteinExistence type="predicted"/>
<dbReference type="Gene3D" id="3.30.110.70">
    <property type="entry name" value="Hypothetical protein apc22750. Chain B"/>
    <property type="match status" value="1"/>
</dbReference>
<dbReference type="RefSeq" id="WP_123104603.1">
    <property type="nucleotide sequence ID" value="NZ_CP127527.1"/>
</dbReference>
<gene>
    <name evidence="1" type="ORF">EC580_09855</name>
</gene>